<organism evidence="2 3">
    <name type="scientific">Candidatus Buchananbacteria bacterium RBG_13_39_9</name>
    <dbReference type="NCBI Taxonomy" id="1797531"/>
    <lineage>
        <taxon>Bacteria</taxon>
        <taxon>Candidatus Buchananiibacteriota</taxon>
    </lineage>
</organism>
<evidence type="ECO:0008006" key="4">
    <source>
        <dbReference type="Google" id="ProtNLM"/>
    </source>
</evidence>
<dbReference type="PROSITE" id="PS51257">
    <property type="entry name" value="PROKAR_LIPOPROTEIN"/>
    <property type="match status" value="1"/>
</dbReference>
<feature type="signal peptide" evidence="1">
    <location>
        <begin position="1"/>
        <end position="21"/>
    </location>
</feature>
<name>A0A1G1XSX0_9BACT</name>
<protein>
    <recommendedName>
        <fullName evidence="4">Lipoprotein</fullName>
    </recommendedName>
</protein>
<proteinExistence type="predicted"/>
<evidence type="ECO:0000256" key="1">
    <source>
        <dbReference type="SAM" id="SignalP"/>
    </source>
</evidence>
<gene>
    <name evidence="2" type="ORF">A2Y67_01545</name>
</gene>
<sequence length="71" mass="8099">MKMKKFFVLVIFIIMSFGACQKEVPRVETKTQHECEYMQGIPFGQKFCRDANLLPAVLKTLEVKTGDSIGK</sequence>
<evidence type="ECO:0000313" key="3">
    <source>
        <dbReference type="Proteomes" id="UP000176260"/>
    </source>
</evidence>
<evidence type="ECO:0000313" key="2">
    <source>
        <dbReference type="EMBL" id="OGY42726.1"/>
    </source>
</evidence>
<dbReference type="Proteomes" id="UP000176260">
    <property type="component" value="Unassembled WGS sequence"/>
</dbReference>
<feature type="chain" id="PRO_5009581382" description="Lipoprotein" evidence="1">
    <location>
        <begin position="22"/>
        <end position="71"/>
    </location>
</feature>
<comment type="caution">
    <text evidence="2">The sequence shown here is derived from an EMBL/GenBank/DDBJ whole genome shotgun (WGS) entry which is preliminary data.</text>
</comment>
<dbReference type="EMBL" id="MHIA01000008">
    <property type="protein sequence ID" value="OGY42726.1"/>
    <property type="molecule type" value="Genomic_DNA"/>
</dbReference>
<accession>A0A1G1XSX0</accession>
<dbReference type="AlphaFoldDB" id="A0A1G1XSX0"/>
<keyword evidence="1" id="KW-0732">Signal</keyword>
<reference evidence="2 3" key="1">
    <citation type="journal article" date="2016" name="Nat. Commun.">
        <title>Thousands of microbial genomes shed light on interconnected biogeochemical processes in an aquifer system.</title>
        <authorList>
            <person name="Anantharaman K."/>
            <person name="Brown C.T."/>
            <person name="Hug L.A."/>
            <person name="Sharon I."/>
            <person name="Castelle C.J."/>
            <person name="Probst A.J."/>
            <person name="Thomas B.C."/>
            <person name="Singh A."/>
            <person name="Wilkins M.J."/>
            <person name="Karaoz U."/>
            <person name="Brodie E.L."/>
            <person name="Williams K.H."/>
            <person name="Hubbard S.S."/>
            <person name="Banfield J.F."/>
        </authorList>
    </citation>
    <scope>NUCLEOTIDE SEQUENCE [LARGE SCALE GENOMIC DNA]</scope>
</reference>